<protein>
    <submittedName>
        <fullName evidence="2">Uncharacterized protein</fullName>
    </submittedName>
</protein>
<dbReference type="EMBL" id="QWLN02004798">
    <property type="protein sequence ID" value="TEA38397.1"/>
    <property type="molecule type" value="Genomic_DNA"/>
</dbReference>
<evidence type="ECO:0000256" key="1">
    <source>
        <dbReference type="SAM" id="MobiDB-lite"/>
    </source>
</evidence>
<feature type="non-terminal residue" evidence="2">
    <location>
        <position position="21"/>
    </location>
</feature>
<keyword evidence="3" id="KW-1185">Reference proteome</keyword>
<dbReference type="AlphaFoldDB" id="A0A484GR73"/>
<feature type="non-terminal residue" evidence="2">
    <location>
        <position position="1"/>
    </location>
</feature>
<reference evidence="2 3" key="1">
    <citation type="journal article" date="2018" name="Genomics">
        <title>Molecular footprints of inshore aquatic adaptation in Indo-Pacific humpback dolphin (Sousa chinensis).</title>
        <authorList>
            <person name="Ming Y."/>
            <person name="Jian J."/>
            <person name="Yu F."/>
            <person name="Yu X."/>
            <person name="Wang J."/>
            <person name="Liu W."/>
        </authorList>
    </citation>
    <scope>NUCLEOTIDE SEQUENCE [LARGE SCALE GENOMIC DNA]</scope>
    <source>
        <strain evidence="2">MY-2018</strain>
        <tissue evidence="2">Skin</tissue>
    </source>
</reference>
<organism evidence="2 3">
    <name type="scientific">Sousa chinensis</name>
    <name type="common">Indo-pacific humpbacked dolphin</name>
    <name type="synonym">Steno chinensis</name>
    <dbReference type="NCBI Taxonomy" id="103600"/>
    <lineage>
        <taxon>Eukaryota</taxon>
        <taxon>Metazoa</taxon>
        <taxon>Chordata</taxon>
        <taxon>Craniata</taxon>
        <taxon>Vertebrata</taxon>
        <taxon>Euteleostomi</taxon>
        <taxon>Mammalia</taxon>
        <taxon>Eutheria</taxon>
        <taxon>Laurasiatheria</taxon>
        <taxon>Artiodactyla</taxon>
        <taxon>Whippomorpha</taxon>
        <taxon>Cetacea</taxon>
        <taxon>Odontoceti</taxon>
        <taxon>Delphinidae</taxon>
        <taxon>Sousa</taxon>
    </lineage>
</organism>
<evidence type="ECO:0000313" key="2">
    <source>
        <dbReference type="EMBL" id="TEA38397.1"/>
    </source>
</evidence>
<feature type="compositionally biased region" description="Basic and acidic residues" evidence="1">
    <location>
        <begin position="12"/>
        <end position="21"/>
    </location>
</feature>
<dbReference type="Proteomes" id="UP000295264">
    <property type="component" value="Unassembled WGS sequence"/>
</dbReference>
<feature type="region of interest" description="Disordered" evidence="1">
    <location>
        <begin position="1"/>
        <end position="21"/>
    </location>
</feature>
<evidence type="ECO:0000313" key="3">
    <source>
        <dbReference type="Proteomes" id="UP000295264"/>
    </source>
</evidence>
<sequence>ISLVKTPPRVSIPRDRGVTSK</sequence>
<proteinExistence type="predicted"/>
<comment type="caution">
    <text evidence="2">The sequence shown here is derived from an EMBL/GenBank/DDBJ whole genome shotgun (WGS) entry which is preliminary data.</text>
</comment>
<accession>A0A484GR73</accession>
<gene>
    <name evidence="2" type="ORF">DBR06_SOUSAS110275</name>
</gene>
<name>A0A484GR73_SOUCH</name>